<comment type="caution">
    <text evidence="2">The sequence shown here is derived from an EMBL/GenBank/DDBJ whole genome shotgun (WGS) entry which is preliminary data.</text>
</comment>
<feature type="signal peptide" evidence="1">
    <location>
        <begin position="1"/>
        <end position="21"/>
    </location>
</feature>
<evidence type="ECO:0000313" key="3">
    <source>
        <dbReference type="Proteomes" id="UP000269412"/>
    </source>
</evidence>
<proteinExistence type="predicted"/>
<dbReference type="Proteomes" id="UP000269412">
    <property type="component" value="Unassembled WGS sequence"/>
</dbReference>
<accession>A0A495DTN8</accession>
<protein>
    <submittedName>
        <fullName evidence="2">Uncharacterized protein</fullName>
    </submittedName>
</protein>
<evidence type="ECO:0000313" key="2">
    <source>
        <dbReference type="EMBL" id="RKR08021.1"/>
    </source>
</evidence>
<gene>
    <name evidence="2" type="ORF">CLV91_2787</name>
</gene>
<organism evidence="2 3">
    <name type="scientific">Maribacter vaceletii</name>
    <dbReference type="NCBI Taxonomy" id="1206816"/>
    <lineage>
        <taxon>Bacteria</taxon>
        <taxon>Pseudomonadati</taxon>
        <taxon>Bacteroidota</taxon>
        <taxon>Flavobacteriia</taxon>
        <taxon>Flavobacteriales</taxon>
        <taxon>Flavobacteriaceae</taxon>
        <taxon>Maribacter</taxon>
    </lineage>
</organism>
<keyword evidence="1" id="KW-0732">Signal</keyword>
<sequence length="149" mass="17331">MRNIKIITSLMFAFLVTQLSAQMTPKETMNSVTINTFNYIKDGVKRPYTVKVQASRMYNTSLKKEKDYINKSVRVSKLITVKNDFEPMHSRILSLKYNKQIIDDFELITNEHGFTITVQGNKIQYIIGKGITTIDNTNEDFFIIDEYDI</sequence>
<name>A0A495DTN8_9FLAO</name>
<reference evidence="2 3" key="1">
    <citation type="submission" date="2018-10" db="EMBL/GenBank/DDBJ databases">
        <title>Genomic Encyclopedia of Archaeal and Bacterial Type Strains, Phase II (KMG-II): from individual species to whole genera.</title>
        <authorList>
            <person name="Goeker M."/>
        </authorList>
    </citation>
    <scope>NUCLEOTIDE SEQUENCE [LARGE SCALE GENOMIC DNA]</scope>
    <source>
        <strain evidence="2 3">DSM 25230</strain>
    </source>
</reference>
<evidence type="ECO:0000256" key="1">
    <source>
        <dbReference type="SAM" id="SignalP"/>
    </source>
</evidence>
<feature type="chain" id="PRO_5019805173" evidence="1">
    <location>
        <begin position="22"/>
        <end position="149"/>
    </location>
</feature>
<dbReference type="EMBL" id="RBIQ01000010">
    <property type="protein sequence ID" value="RKR08021.1"/>
    <property type="molecule type" value="Genomic_DNA"/>
</dbReference>
<dbReference type="RefSeq" id="WP_121068787.1">
    <property type="nucleotide sequence ID" value="NZ_RBIQ01000010.1"/>
</dbReference>
<dbReference type="OrthoDB" id="1163357at2"/>
<dbReference type="AlphaFoldDB" id="A0A495DTN8"/>
<keyword evidence="3" id="KW-1185">Reference proteome</keyword>